<dbReference type="InterPro" id="IPR050879">
    <property type="entry name" value="Acyltransferase_3"/>
</dbReference>
<dbReference type="PANTHER" id="PTHR23028:SF53">
    <property type="entry name" value="ACYL_TRANSF_3 DOMAIN-CONTAINING PROTEIN"/>
    <property type="match status" value="1"/>
</dbReference>
<feature type="transmembrane region" description="Helical" evidence="1">
    <location>
        <begin position="311"/>
        <end position="332"/>
    </location>
</feature>
<feature type="transmembrane region" description="Helical" evidence="1">
    <location>
        <begin position="141"/>
        <end position="160"/>
    </location>
</feature>
<dbReference type="Pfam" id="PF01757">
    <property type="entry name" value="Acyl_transf_3"/>
    <property type="match status" value="1"/>
</dbReference>
<dbReference type="InterPro" id="IPR002656">
    <property type="entry name" value="Acyl_transf_3_dom"/>
</dbReference>
<feature type="transmembrane region" description="Helical" evidence="1">
    <location>
        <begin position="48"/>
        <end position="67"/>
    </location>
</feature>
<feature type="domain" description="Acyltransferase 3" evidence="2">
    <location>
        <begin position="5"/>
        <end position="329"/>
    </location>
</feature>
<keyword evidence="1" id="KW-1133">Transmembrane helix</keyword>
<feature type="transmembrane region" description="Helical" evidence="1">
    <location>
        <begin position="200"/>
        <end position="217"/>
    </location>
</feature>
<dbReference type="Proteomes" id="UP001163719">
    <property type="component" value="Unassembled WGS sequence"/>
</dbReference>
<accession>A0ABT3HML3</accession>
<feature type="transmembrane region" description="Helical" evidence="1">
    <location>
        <begin position="79"/>
        <end position="100"/>
    </location>
</feature>
<evidence type="ECO:0000313" key="3">
    <source>
        <dbReference type="EMBL" id="MCW3161007.1"/>
    </source>
</evidence>
<feature type="transmembrane region" description="Helical" evidence="1">
    <location>
        <begin position="276"/>
        <end position="299"/>
    </location>
</feature>
<keyword evidence="1" id="KW-0812">Transmembrane</keyword>
<protein>
    <submittedName>
        <fullName evidence="3">Acyltransferase</fullName>
    </submittedName>
</protein>
<comment type="caution">
    <text evidence="3">The sequence shown here is derived from an EMBL/GenBank/DDBJ whole genome shotgun (WGS) entry which is preliminary data.</text>
</comment>
<gene>
    <name evidence="3" type="ORF">OH806_06960</name>
</gene>
<dbReference type="GO" id="GO:0016746">
    <property type="term" value="F:acyltransferase activity"/>
    <property type="evidence" value="ECO:0007669"/>
    <property type="project" value="UniProtKB-KW"/>
</dbReference>
<keyword evidence="3" id="KW-0808">Transferase</keyword>
<feature type="transmembrane region" description="Helical" evidence="1">
    <location>
        <begin position="224"/>
        <end position="240"/>
    </location>
</feature>
<evidence type="ECO:0000256" key="1">
    <source>
        <dbReference type="SAM" id="Phobius"/>
    </source>
</evidence>
<feature type="transmembrane region" description="Helical" evidence="1">
    <location>
        <begin position="12"/>
        <end position="28"/>
    </location>
</feature>
<dbReference type="PANTHER" id="PTHR23028">
    <property type="entry name" value="ACETYLTRANSFERASE"/>
    <property type="match status" value="1"/>
</dbReference>
<keyword evidence="1" id="KW-0472">Membrane</keyword>
<proteinExistence type="predicted"/>
<organism evidence="3 4">
    <name type="scientific">Chryseobacterium oryctis</name>
    <dbReference type="NCBI Taxonomy" id="2952618"/>
    <lineage>
        <taxon>Bacteria</taxon>
        <taxon>Pseudomonadati</taxon>
        <taxon>Bacteroidota</taxon>
        <taxon>Flavobacteriia</taxon>
        <taxon>Flavobacteriales</taxon>
        <taxon>Weeksellaceae</taxon>
        <taxon>Chryseobacterium group</taxon>
        <taxon>Chryseobacterium</taxon>
    </lineage>
</organism>
<feature type="transmembrane region" description="Helical" evidence="1">
    <location>
        <begin position="246"/>
        <end position="264"/>
    </location>
</feature>
<name>A0ABT3HML3_9FLAO</name>
<feature type="transmembrane region" description="Helical" evidence="1">
    <location>
        <begin position="167"/>
        <end position="188"/>
    </location>
</feature>
<evidence type="ECO:0000313" key="4">
    <source>
        <dbReference type="Proteomes" id="UP001163719"/>
    </source>
</evidence>
<sequence length="347" mass="40487">MKRIDFLDGFRGIAILLVILYHGYYIWFDHLPFGKKYADVLLFKYGNLGVQLFFLISGFVILMSLEKTNNYFKFLKNRWIRLFPSMFIVSFIIFFTASFFHERPLGIPPLKSLVPGLVFINSSILEAFTRIDFPILETSFWTIYLEVKFYIVFGLLFYVFGKYKAVLFNFLIYILALVLTFISAQYQIKLNPILGGLIDTFIQFGWFSAGAVMYLYFVEKNKKYLYYFVIMAVMSMLSVYDKATLGMVVYMVVLASLFGLTFLLPNLQKIIASKFLVFIGFISYPLYLIHENMLISLIIKINKNFPFIPDIALPIIATLFLVLISYIIAKVIEPPIQKFLKKRLNFK</sequence>
<keyword evidence="3" id="KW-0012">Acyltransferase</keyword>
<evidence type="ECO:0000259" key="2">
    <source>
        <dbReference type="Pfam" id="PF01757"/>
    </source>
</evidence>
<reference evidence="3" key="1">
    <citation type="submission" date="2022-10" db="EMBL/GenBank/DDBJ databases">
        <title>Chryseobacterium babae sp. nov. isolated from the gut of the beetle Oryctes rhinoceros, and Chryseobacterium kimseyorum sp. nov., isolated from a stick insect rearing cage.</title>
        <authorList>
            <person name="Shelomi M."/>
            <person name="Han C.-J."/>
            <person name="Chen W.-M."/>
            <person name="Chen H.-K."/>
            <person name="Liaw S.-J."/>
            <person name="Muhle E."/>
            <person name="Clermont D."/>
        </authorList>
    </citation>
    <scope>NUCLEOTIDE SEQUENCE</scope>
    <source>
        <strain evidence="3">WLa1L2M3</strain>
    </source>
</reference>
<dbReference type="EMBL" id="JAPDHV010000002">
    <property type="protein sequence ID" value="MCW3161007.1"/>
    <property type="molecule type" value="Genomic_DNA"/>
</dbReference>
<dbReference type="RefSeq" id="WP_264742948.1">
    <property type="nucleotide sequence ID" value="NZ_JAPDHV010000002.1"/>
</dbReference>
<keyword evidence="4" id="KW-1185">Reference proteome</keyword>